<reference evidence="8" key="1">
    <citation type="journal article" date="2019" name="Int. J. Syst. Evol. Microbiol.">
        <title>The Global Catalogue of Microorganisms (GCM) 10K type strain sequencing project: providing services to taxonomists for standard genome sequencing and annotation.</title>
        <authorList>
            <consortium name="The Broad Institute Genomics Platform"/>
            <consortium name="The Broad Institute Genome Sequencing Center for Infectious Disease"/>
            <person name="Wu L."/>
            <person name="Ma J."/>
        </authorList>
    </citation>
    <scope>NUCLEOTIDE SEQUENCE [LARGE SCALE GENOMIC DNA]</scope>
    <source>
        <strain evidence="8">JCM 17304</strain>
    </source>
</reference>
<comment type="similarity">
    <text evidence="1 4">Belongs to the thiolase-like superfamily. Thiolase family.</text>
</comment>
<evidence type="ECO:0000256" key="1">
    <source>
        <dbReference type="ARBA" id="ARBA00010982"/>
    </source>
</evidence>
<dbReference type="RefSeq" id="WP_344938439.1">
    <property type="nucleotide sequence ID" value="NZ_BAABDM010000010.1"/>
</dbReference>
<evidence type="ECO:0000313" key="8">
    <source>
        <dbReference type="Proteomes" id="UP001500392"/>
    </source>
</evidence>
<dbReference type="InterPro" id="IPR020616">
    <property type="entry name" value="Thiolase_N"/>
</dbReference>
<comment type="caution">
    <text evidence="7">The sequence shown here is derived from an EMBL/GenBank/DDBJ whole genome shotgun (WGS) entry which is preliminary data.</text>
</comment>
<evidence type="ECO:0000259" key="6">
    <source>
        <dbReference type="Pfam" id="PF02803"/>
    </source>
</evidence>
<dbReference type="Pfam" id="PF00108">
    <property type="entry name" value="Thiolase_N"/>
    <property type="match status" value="1"/>
</dbReference>
<dbReference type="NCBIfam" id="TIGR01930">
    <property type="entry name" value="AcCoA-C-Actrans"/>
    <property type="match status" value="1"/>
</dbReference>
<dbReference type="PANTHER" id="PTHR43365">
    <property type="entry name" value="BLR7806 PROTEIN"/>
    <property type="match status" value="1"/>
</dbReference>
<dbReference type="Gene3D" id="3.40.47.10">
    <property type="match status" value="2"/>
</dbReference>
<dbReference type="Proteomes" id="UP001500392">
    <property type="component" value="Unassembled WGS sequence"/>
</dbReference>
<dbReference type="SUPFAM" id="SSF53901">
    <property type="entry name" value="Thiolase-like"/>
    <property type="match status" value="2"/>
</dbReference>
<feature type="domain" description="Thiolase C-terminal" evidence="6">
    <location>
        <begin position="259"/>
        <end position="381"/>
    </location>
</feature>
<keyword evidence="8" id="KW-1185">Reference proteome</keyword>
<keyword evidence="2 4" id="KW-0808">Transferase</keyword>
<gene>
    <name evidence="7" type="ORF">GCM10022414_34360</name>
</gene>
<dbReference type="InterPro" id="IPR016039">
    <property type="entry name" value="Thiolase-like"/>
</dbReference>
<sequence length="382" mass="41045">MAEAYIVDAVRSPTGRRKGGLAHVHGADLGAHVLKAIVERNGIPDNEYDDVIFGCVDAIGPLAGDIARSAWLAAGLSDEVPGTTIDRQCGSSQQSVHFAAQAIMSGTMDVVVAGGVQTMTQIPISSAMTAAIPMGFSDPFSGSTGWVARYGAEPPTQFKSAQMIAEKWGFSRRDLEEYSFESHQRALRAIADGRFDREIIPFGDVKMDETPRNSSIEKMAELDFLFGCDRVTAAVSSQTCDASSAMLLVSEDALKRYNLKPRARIHHMSVRADDPIWMLTAPIAATAYALKKAGMSMQDIDRVEINEAFASVSMAWLKETGYDHAKTNVNGGAIALGHPLGATGTKLMTTLLHELERSGGRYGLQTMCEGGGQANVTIIERL</sequence>
<feature type="domain" description="Thiolase N-terminal" evidence="5">
    <location>
        <begin position="5"/>
        <end position="252"/>
    </location>
</feature>
<dbReference type="InterPro" id="IPR002155">
    <property type="entry name" value="Thiolase"/>
</dbReference>
<keyword evidence="3 4" id="KW-0012">Acyltransferase</keyword>
<evidence type="ECO:0000256" key="2">
    <source>
        <dbReference type="ARBA" id="ARBA00022679"/>
    </source>
</evidence>
<dbReference type="EMBL" id="BAABDM010000010">
    <property type="protein sequence ID" value="GAA4105073.1"/>
    <property type="molecule type" value="Genomic_DNA"/>
</dbReference>
<dbReference type="InterPro" id="IPR020613">
    <property type="entry name" value="Thiolase_CS"/>
</dbReference>
<dbReference type="Pfam" id="PF02803">
    <property type="entry name" value="Thiolase_C"/>
    <property type="match status" value="1"/>
</dbReference>
<dbReference type="CDD" id="cd00751">
    <property type="entry name" value="thiolase"/>
    <property type="match status" value="1"/>
</dbReference>
<dbReference type="InterPro" id="IPR020617">
    <property type="entry name" value="Thiolase_C"/>
</dbReference>
<accession>A0ABP7X683</accession>
<proteinExistence type="inferred from homology"/>
<organism evidence="7 8">
    <name type="scientific">Zhongshania borealis</name>
    <dbReference type="NCBI Taxonomy" id="889488"/>
    <lineage>
        <taxon>Bacteria</taxon>
        <taxon>Pseudomonadati</taxon>
        <taxon>Pseudomonadota</taxon>
        <taxon>Gammaproteobacteria</taxon>
        <taxon>Cellvibrionales</taxon>
        <taxon>Spongiibacteraceae</taxon>
        <taxon>Zhongshania</taxon>
    </lineage>
</organism>
<name>A0ABP7X683_9GAMM</name>
<evidence type="ECO:0000256" key="3">
    <source>
        <dbReference type="ARBA" id="ARBA00023315"/>
    </source>
</evidence>
<evidence type="ECO:0000313" key="7">
    <source>
        <dbReference type="EMBL" id="GAA4105073.1"/>
    </source>
</evidence>
<evidence type="ECO:0000256" key="4">
    <source>
        <dbReference type="RuleBase" id="RU003557"/>
    </source>
</evidence>
<dbReference type="NCBIfam" id="NF005865">
    <property type="entry name" value="PRK07801.1"/>
    <property type="match status" value="1"/>
</dbReference>
<dbReference type="PROSITE" id="PS00737">
    <property type="entry name" value="THIOLASE_2"/>
    <property type="match status" value="1"/>
</dbReference>
<dbReference type="PANTHER" id="PTHR43365:SF1">
    <property type="entry name" value="ACETYL-COA C-ACYLTRANSFERASE"/>
    <property type="match status" value="1"/>
</dbReference>
<evidence type="ECO:0000259" key="5">
    <source>
        <dbReference type="Pfam" id="PF00108"/>
    </source>
</evidence>
<dbReference type="PIRSF" id="PIRSF000429">
    <property type="entry name" value="Ac-CoA_Ac_transf"/>
    <property type="match status" value="1"/>
</dbReference>
<protein>
    <submittedName>
        <fullName evidence="7">Acetyl-CoA C-acetyltransferase</fullName>
    </submittedName>
</protein>